<keyword evidence="7" id="KW-0167">Capsid protein</keyword>
<proteinExistence type="predicted"/>
<feature type="transmembrane region" description="Helical" evidence="4">
    <location>
        <begin position="104"/>
        <end position="129"/>
    </location>
</feature>
<keyword evidence="7" id="KW-0132">Cell division</keyword>
<dbReference type="Pfam" id="PF07732">
    <property type="entry name" value="Cu-oxidase_3"/>
    <property type="match status" value="1"/>
</dbReference>
<dbReference type="Gene3D" id="2.60.40.420">
    <property type="entry name" value="Cupredoxins - blue copper proteins"/>
    <property type="match status" value="3"/>
</dbReference>
<dbReference type="InterPro" id="IPR011706">
    <property type="entry name" value="Cu-oxidase_C"/>
</dbReference>
<dbReference type="SUPFAM" id="SSF49503">
    <property type="entry name" value="Cupredoxins"/>
    <property type="match status" value="3"/>
</dbReference>
<feature type="region of interest" description="Disordered" evidence="3">
    <location>
        <begin position="157"/>
        <end position="199"/>
    </location>
</feature>
<protein>
    <submittedName>
        <fullName evidence="7">Multicopper oxidase with three cupredoxin domains (Includes cell division protein FtsP and spore coat protein CotA)</fullName>
    </submittedName>
</protein>
<dbReference type="GO" id="GO:0051301">
    <property type="term" value="P:cell division"/>
    <property type="evidence" value="ECO:0007669"/>
    <property type="project" value="UniProtKB-KW"/>
</dbReference>
<evidence type="ECO:0000259" key="6">
    <source>
        <dbReference type="Pfam" id="PF07732"/>
    </source>
</evidence>
<evidence type="ECO:0000313" key="8">
    <source>
        <dbReference type="Proteomes" id="UP000199001"/>
    </source>
</evidence>
<evidence type="ECO:0000256" key="1">
    <source>
        <dbReference type="ARBA" id="ARBA00022723"/>
    </source>
</evidence>
<feature type="compositionally biased region" description="Low complexity" evidence="3">
    <location>
        <begin position="157"/>
        <end position="184"/>
    </location>
</feature>
<keyword evidence="7" id="KW-0131">Cell cycle</keyword>
<keyword evidence="1" id="KW-0479">Metal-binding</keyword>
<dbReference type="InterPro" id="IPR011707">
    <property type="entry name" value="Cu-oxidase-like_N"/>
</dbReference>
<feature type="transmembrane region" description="Helical" evidence="4">
    <location>
        <begin position="70"/>
        <end position="92"/>
    </location>
</feature>
<organism evidence="7 8">
    <name type="scientific">Micromonospora citrea</name>
    <dbReference type="NCBI Taxonomy" id="47855"/>
    <lineage>
        <taxon>Bacteria</taxon>
        <taxon>Bacillati</taxon>
        <taxon>Actinomycetota</taxon>
        <taxon>Actinomycetes</taxon>
        <taxon>Micromonosporales</taxon>
        <taxon>Micromonosporaceae</taxon>
        <taxon>Micromonospora</taxon>
    </lineage>
</organism>
<dbReference type="Pfam" id="PF07731">
    <property type="entry name" value="Cu-oxidase_2"/>
    <property type="match status" value="1"/>
</dbReference>
<accession>A0A1C6U6E0</accession>
<dbReference type="STRING" id="47855.GA0070606_1489"/>
<dbReference type="InterPro" id="IPR008972">
    <property type="entry name" value="Cupredoxin"/>
</dbReference>
<feature type="domain" description="Plastocyanin-like" evidence="6">
    <location>
        <begin position="276"/>
        <end position="389"/>
    </location>
</feature>
<dbReference type="PANTHER" id="PTHR11709">
    <property type="entry name" value="MULTI-COPPER OXIDASE"/>
    <property type="match status" value="1"/>
</dbReference>
<dbReference type="InterPro" id="IPR002355">
    <property type="entry name" value="Cu_oxidase_Cu_BS"/>
</dbReference>
<keyword evidence="7" id="KW-0946">Virion</keyword>
<evidence type="ECO:0000256" key="3">
    <source>
        <dbReference type="SAM" id="MobiDB-lite"/>
    </source>
</evidence>
<dbReference type="GO" id="GO:0016491">
    <property type="term" value="F:oxidoreductase activity"/>
    <property type="evidence" value="ECO:0007669"/>
    <property type="project" value="UniProtKB-KW"/>
</dbReference>
<dbReference type="InterPro" id="IPR045087">
    <property type="entry name" value="Cu-oxidase_fam"/>
</dbReference>
<name>A0A1C6U6E0_9ACTN</name>
<gene>
    <name evidence="7" type="ORF">GA0070606_1489</name>
</gene>
<dbReference type="CDD" id="cd04202">
    <property type="entry name" value="CuRO_D2_2dMcoN_like"/>
    <property type="match status" value="1"/>
</dbReference>
<feature type="transmembrane region" description="Helical" evidence="4">
    <location>
        <begin position="35"/>
        <end position="58"/>
    </location>
</feature>
<feature type="domain" description="Plastocyanin-like" evidence="5">
    <location>
        <begin position="575"/>
        <end position="673"/>
    </location>
</feature>
<evidence type="ECO:0000259" key="5">
    <source>
        <dbReference type="Pfam" id="PF07731"/>
    </source>
</evidence>
<dbReference type="Proteomes" id="UP000199001">
    <property type="component" value="Unassembled WGS sequence"/>
</dbReference>
<dbReference type="GO" id="GO:0005507">
    <property type="term" value="F:copper ion binding"/>
    <property type="evidence" value="ECO:0007669"/>
    <property type="project" value="InterPro"/>
</dbReference>
<keyword evidence="4" id="KW-0812">Transmembrane</keyword>
<keyword evidence="2" id="KW-0560">Oxidoreductase</keyword>
<evidence type="ECO:0000313" key="7">
    <source>
        <dbReference type="EMBL" id="SCL49554.1"/>
    </source>
</evidence>
<evidence type="ECO:0000256" key="2">
    <source>
        <dbReference type="ARBA" id="ARBA00023002"/>
    </source>
</evidence>
<feature type="transmembrane region" description="Helical" evidence="4">
    <location>
        <begin position="135"/>
        <end position="155"/>
    </location>
</feature>
<feature type="transmembrane region" description="Helical" evidence="4">
    <location>
        <begin position="6"/>
        <end position="28"/>
    </location>
</feature>
<keyword evidence="8" id="KW-1185">Reference proteome</keyword>
<sequence>MSTSLLIVLDHVVALLGVAAWLAAGVTLTLRRTRLALAVVVAAVLVTLARVVSVAVLAGRGWWFVQEKVLLGLPMLLVVATCAVLFVGPRLLAARPGRGDGASAGGVVSVFTAAYAALAGLVVTLVAGYPLTPGAALIAVSLVGAGALLTARAVAPAETAATETPTTETAAEETPTTETTATETPADETAADAGVAHAPRRSVSRRRFIGWTGGAAVVTAAGAGTGLSFLPAGSVALGGGPGRASGVPVSVADLRGSGPPAPGGTVRRQVLTARKATVRLASGRVIEAWTFDGEVPGPAITATAGDLVEVRLRNADVDDGVTLHWHGYDVPCGEDGVPGVTQPAVRPGEEFVYRFRAGQVGTYWYHTHHASHVGVRKGLYGTLVVRPRDGRRADGSVAAEQVDLTLPVHTFDGAVVIAGRDGRTAHPAPPGVPVRLRLVNTDSDPHRIVLAGTPFRVAAVDGRDLNQPGEVSGVALHLPAGGRHDLVFPMPDTPVTLVVDDDRDGGLRLHPPGDARAGARVGDTSGLPELDLLGYGTPAAVPFGLRSAVDRHFTMVLDRAVAMVDGRPAYAQTVNGRGHPAIPDQLVARGDVVRFTVVNRSLETHPWHLHGHPVLILSRDGTPSTGSPLWMDTFDVRPGETWEVAFRATNPGIWMNHCHNLPHAHQGMMLRLRYDGVTTPFGDAHGASPGHGH</sequence>
<dbReference type="EMBL" id="FMHZ01000002">
    <property type="protein sequence ID" value="SCL49554.1"/>
    <property type="molecule type" value="Genomic_DNA"/>
</dbReference>
<keyword evidence="4" id="KW-0472">Membrane</keyword>
<keyword evidence="4" id="KW-1133">Transmembrane helix</keyword>
<feature type="transmembrane region" description="Helical" evidence="4">
    <location>
        <begin position="208"/>
        <end position="230"/>
    </location>
</feature>
<dbReference type="AlphaFoldDB" id="A0A1C6U6E0"/>
<dbReference type="RefSeq" id="WP_091096222.1">
    <property type="nucleotide sequence ID" value="NZ_FMHZ01000002.1"/>
</dbReference>
<evidence type="ECO:0000256" key="4">
    <source>
        <dbReference type="SAM" id="Phobius"/>
    </source>
</evidence>
<dbReference type="OrthoDB" id="345021at2"/>
<reference evidence="8" key="1">
    <citation type="submission" date="2016-06" db="EMBL/GenBank/DDBJ databases">
        <authorList>
            <person name="Varghese N."/>
            <person name="Submissions Spin"/>
        </authorList>
    </citation>
    <scope>NUCLEOTIDE SEQUENCE [LARGE SCALE GENOMIC DNA]</scope>
    <source>
        <strain evidence="8">DSM 43903</strain>
    </source>
</reference>
<dbReference type="PROSITE" id="PS00080">
    <property type="entry name" value="MULTICOPPER_OXIDASE2"/>
    <property type="match status" value="1"/>
</dbReference>